<dbReference type="EMBL" id="ML210406">
    <property type="protein sequence ID" value="TFK18381.1"/>
    <property type="molecule type" value="Genomic_DNA"/>
</dbReference>
<feature type="chain" id="PRO_5022805111" evidence="1">
    <location>
        <begin position="26"/>
        <end position="184"/>
    </location>
</feature>
<evidence type="ECO:0000313" key="2">
    <source>
        <dbReference type="EMBL" id="TFK18381.1"/>
    </source>
</evidence>
<proteinExistence type="predicted"/>
<evidence type="ECO:0000256" key="1">
    <source>
        <dbReference type="SAM" id="SignalP"/>
    </source>
</evidence>
<sequence>MVQLSSAHVFTVGVLAVATLAKCAAIPPPAASIATRAFGDSDLEDLSTRDILDLLPRSDVEALFGRSYDEVAALEAREVLEEIEARGIKKFFKNLWRKAKGVVKSFLPFRRDLSDVDGVESREIQDDLMDLFERDAESAELYERDLFDALDEAIFERSFWDDAESVYERDEEFEAREFDLDLMD</sequence>
<organism evidence="2 3">
    <name type="scientific">Coprinopsis marcescibilis</name>
    <name type="common">Agaric fungus</name>
    <name type="synonym">Psathyrella marcescibilis</name>
    <dbReference type="NCBI Taxonomy" id="230819"/>
    <lineage>
        <taxon>Eukaryota</taxon>
        <taxon>Fungi</taxon>
        <taxon>Dikarya</taxon>
        <taxon>Basidiomycota</taxon>
        <taxon>Agaricomycotina</taxon>
        <taxon>Agaricomycetes</taxon>
        <taxon>Agaricomycetidae</taxon>
        <taxon>Agaricales</taxon>
        <taxon>Agaricineae</taxon>
        <taxon>Psathyrellaceae</taxon>
        <taxon>Coprinopsis</taxon>
    </lineage>
</organism>
<accession>A0A5C3KEC8</accession>
<dbReference type="STRING" id="230819.A0A5C3KEC8"/>
<evidence type="ECO:0000313" key="3">
    <source>
        <dbReference type="Proteomes" id="UP000307440"/>
    </source>
</evidence>
<gene>
    <name evidence="2" type="ORF">FA15DRAFT_675321</name>
</gene>
<name>A0A5C3KEC8_COPMA</name>
<dbReference type="Proteomes" id="UP000307440">
    <property type="component" value="Unassembled WGS sequence"/>
</dbReference>
<dbReference type="AlphaFoldDB" id="A0A5C3KEC8"/>
<keyword evidence="3" id="KW-1185">Reference proteome</keyword>
<feature type="signal peptide" evidence="1">
    <location>
        <begin position="1"/>
        <end position="25"/>
    </location>
</feature>
<protein>
    <submittedName>
        <fullName evidence="2">Uncharacterized protein</fullName>
    </submittedName>
</protein>
<keyword evidence="1" id="KW-0732">Signal</keyword>
<reference evidence="2 3" key="1">
    <citation type="journal article" date="2019" name="Nat. Ecol. Evol.">
        <title>Megaphylogeny resolves global patterns of mushroom evolution.</title>
        <authorList>
            <person name="Varga T."/>
            <person name="Krizsan K."/>
            <person name="Foldi C."/>
            <person name="Dima B."/>
            <person name="Sanchez-Garcia M."/>
            <person name="Sanchez-Ramirez S."/>
            <person name="Szollosi G.J."/>
            <person name="Szarkandi J.G."/>
            <person name="Papp V."/>
            <person name="Albert L."/>
            <person name="Andreopoulos W."/>
            <person name="Angelini C."/>
            <person name="Antonin V."/>
            <person name="Barry K.W."/>
            <person name="Bougher N.L."/>
            <person name="Buchanan P."/>
            <person name="Buyck B."/>
            <person name="Bense V."/>
            <person name="Catcheside P."/>
            <person name="Chovatia M."/>
            <person name="Cooper J."/>
            <person name="Damon W."/>
            <person name="Desjardin D."/>
            <person name="Finy P."/>
            <person name="Geml J."/>
            <person name="Haridas S."/>
            <person name="Hughes K."/>
            <person name="Justo A."/>
            <person name="Karasinski D."/>
            <person name="Kautmanova I."/>
            <person name="Kiss B."/>
            <person name="Kocsube S."/>
            <person name="Kotiranta H."/>
            <person name="LaButti K.M."/>
            <person name="Lechner B.E."/>
            <person name="Liimatainen K."/>
            <person name="Lipzen A."/>
            <person name="Lukacs Z."/>
            <person name="Mihaltcheva S."/>
            <person name="Morgado L.N."/>
            <person name="Niskanen T."/>
            <person name="Noordeloos M.E."/>
            <person name="Ohm R.A."/>
            <person name="Ortiz-Santana B."/>
            <person name="Ovrebo C."/>
            <person name="Racz N."/>
            <person name="Riley R."/>
            <person name="Savchenko A."/>
            <person name="Shiryaev A."/>
            <person name="Soop K."/>
            <person name="Spirin V."/>
            <person name="Szebenyi C."/>
            <person name="Tomsovsky M."/>
            <person name="Tulloss R.E."/>
            <person name="Uehling J."/>
            <person name="Grigoriev I.V."/>
            <person name="Vagvolgyi C."/>
            <person name="Papp T."/>
            <person name="Martin F.M."/>
            <person name="Miettinen O."/>
            <person name="Hibbett D.S."/>
            <person name="Nagy L.G."/>
        </authorList>
    </citation>
    <scope>NUCLEOTIDE SEQUENCE [LARGE SCALE GENOMIC DNA]</scope>
    <source>
        <strain evidence="2 3">CBS 121175</strain>
    </source>
</reference>